<keyword evidence="1" id="KW-1133">Transmembrane helix</keyword>
<sequence length="467" mass="50200">MSRLARRYTRWVRFYPPGPRRAELLGTLLECAPPERARPTAREVGNLVRHGLRARLGRPKSTGVVVLATLVTLVCGLFGAAAATRVGWEFAPSLPVGAQPAALAATVFPGQQVWGGGDARLFDENVDAEWTSQYGSVDYWVRHTVQTRDVHTYARGARDRLAAAGWLIQDGAADGESVEFSATRGGLFLTYSGFYVPDRPWYDSDGVTSFELSRASAPSWLPWVAVAGGGLAAATGWLIFGWASRRSEGDLLRTGFGAVFAGLTLVVATLAVLLASGYYPPTPRPEDEAFWAMLWNLHDGLALFVLAPALAAVISAALPGRVQVAVWAALTVVMLGAASGVPTWLRGSCTPSGPPPNPSAEDAAGSNLARVFVYQDSTNEQRNLAEAAINRVWGAGASSFHHDPTSVEYRYAYCDGRRLSGDSGNRLPYFWEVAVSAPNRLPALMAEVEHLPGVAAVRLGRPYWAFT</sequence>
<keyword evidence="1" id="KW-0812">Transmembrane</keyword>
<feature type="transmembrane region" description="Helical" evidence="1">
    <location>
        <begin position="325"/>
        <end position="345"/>
    </location>
</feature>
<dbReference type="RefSeq" id="WP_284921571.1">
    <property type="nucleotide sequence ID" value="NZ_CP126980.1"/>
</dbReference>
<evidence type="ECO:0000313" key="2">
    <source>
        <dbReference type="EMBL" id="WIN00101.1"/>
    </source>
</evidence>
<reference evidence="2 3" key="1">
    <citation type="submission" date="2023-06" db="EMBL/GenBank/DDBJ databases">
        <authorList>
            <person name="Yushchuk O."/>
            <person name="Binda E."/>
            <person name="Ruckert-Reed C."/>
            <person name="Fedorenko V."/>
            <person name="Kalinowski J."/>
            <person name="Marinelli F."/>
        </authorList>
    </citation>
    <scope>NUCLEOTIDE SEQUENCE [LARGE SCALE GENOMIC DNA]</scope>
    <source>
        <strain evidence="2 3">NRRL 3884</strain>
    </source>
</reference>
<keyword evidence="1" id="KW-0472">Membrane</keyword>
<evidence type="ECO:0000313" key="3">
    <source>
        <dbReference type="Proteomes" id="UP001240150"/>
    </source>
</evidence>
<dbReference type="EMBL" id="CP126980">
    <property type="protein sequence ID" value="WIN00101.1"/>
    <property type="molecule type" value="Genomic_DNA"/>
</dbReference>
<dbReference type="Proteomes" id="UP001240150">
    <property type="component" value="Chromosome"/>
</dbReference>
<gene>
    <name evidence="2" type="ORF">ACTOB_003783</name>
</gene>
<evidence type="ECO:0000256" key="1">
    <source>
        <dbReference type="SAM" id="Phobius"/>
    </source>
</evidence>
<name>A0ABY8WT99_9ACTN</name>
<accession>A0ABY8WT99</accession>
<protein>
    <submittedName>
        <fullName evidence="2">Uncharacterized protein</fullName>
    </submittedName>
</protein>
<proteinExistence type="predicted"/>
<feature type="transmembrane region" description="Helical" evidence="1">
    <location>
        <begin position="300"/>
        <end position="318"/>
    </location>
</feature>
<feature type="transmembrane region" description="Helical" evidence="1">
    <location>
        <begin position="63"/>
        <end position="83"/>
    </location>
</feature>
<feature type="transmembrane region" description="Helical" evidence="1">
    <location>
        <begin position="220"/>
        <end position="243"/>
    </location>
</feature>
<organism evidence="2 3">
    <name type="scientific">Actinoplanes oblitus</name>
    <dbReference type="NCBI Taxonomy" id="3040509"/>
    <lineage>
        <taxon>Bacteria</taxon>
        <taxon>Bacillati</taxon>
        <taxon>Actinomycetota</taxon>
        <taxon>Actinomycetes</taxon>
        <taxon>Micromonosporales</taxon>
        <taxon>Micromonosporaceae</taxon>
        <taxon>Actinoplanes</taxon>
    </lineage>
</organism>
<keyword evidence="3" id="KW-1185">Reference proteome</keyword>
<feature type="transmembrane region" description="Helical" evidence="1">
    <location>
        <begin position="255"/>
        <end position="280"/>
    </location>
</feature>